<keyword evidence="1" id="KW-0812">Transmembrane</keyword>
<name>A0A7W8U852_9HYPH</name>
<evidence type="ECO:0000313" key="3">
    <source>
        <dbReference type="Proteomes" id="UP000585507"/>
    </source>
</evidence>
<organism evidence="2 3">
    <name type="scientific">Rhizobium giardinii</name>
    <dbReference type="NCBI Taxonomy" id="56731"/>
    <lineage>
        <taxon>Bacteria</taxon>
        <taxon>Pseudomonadati</taxon>
        <taxon>Pseudomonadota</taxon>
        <taxon>Alphaproteobacteria</taxon>
        <taxon>Hyphomicrobiales</taxon>
        <taxon>Rhizobiaceae</taxon>
        <taxon>Rhizobium/Agrobacterium group</taxon>
        <taxon>Rhizobium</taxon>
    </lineage>
</organism>
<evidence type="ECO:0000313" key="2">
    <source>
        <dbReference type="EMBL" id="MBB5534599.1"/>
    </source>
</evidence>
<gene>
    <name evidence="2" type="ORF">GGD55_001282</name>
</gene>
<keyword evidence="1" id="KW-1133">Transmembrane helix</keyword>
<reference evidence="2 3" key="1">
    <citation type="submission" date="2020-08" db="EMBL/GenBank/DDBJ databases">
        <title>Genomic Encyclopedia of Type Strains, Phase IV (KMG-V): Genome sequencing to study the core and pangenomes of soil and plant-associated prokaryotes.</title>
        <authorList>
            <person name="Whitman W."/>
        </authorList>
    </citation>
    <scope>NUCLEOTIDE SEQUENCE [LARGE SCALE GENOMIC DNA]</scope>
    <source>
        <strain evidence="2 3">SEMIA 4084</strain>
    </source>
</reference>
<dbReference type="EMBL" id="JACHBK010000003">
    <property type="protein sequence ID" value="MBB5534599.1"/>
    <property type="molecule type" value="Genomic_DNA"/>
</dbReference>
<dbReference type="RefSeq" id="WP_154663251.1">
    <property type="nucleotide sequence ID" value="NZ_JACHBK010000003.1"/>
</dbReference>
<sequence length="98" mass="11101">MTTIVRTEKRRRGIFGILVWWTFLTFNALMASWLFYEIMFTSEKVGEGLHAEMQAGKAIGETITASALLWVWVIGSVILGLVVALTRRTRGARLQKID</sequence>
<keyword evidence="1" id="KW-0472">Membrane</keyword>
<dbReference type="AlphaFoldDB" id="A0A7W8U852"/>
<comment type="caution">
    <text evidence="2">The sequence shown here is derived from an EMBL/GenBank/DDBJ whole genome shotgun (WGS) entry which is preliminary data.</text>
</comment>
<feature type="transmembrane region" description="Helical" evidence="1">
    <location>
        <begin position="12"/>
        <end position="36"/>
    </location>
</feature>
<keyword evidence="3" id="KW-1185">Reference proteome</keyword>
<dbReference type="Proteomes" id="UP000585507">
    <property type="component" value="Unassembled WGS sequence"/>
</dbReference>
<keyword evidence="2" id="KW-0830">Ubiquinone</keyword>
<protein>
    <submittedName>
        <fullName evidence="2">NADH:ubiquinone oxidoreductase subunit 6 (Subunit J)</fullName>
    </submittedName>
</protein>
<evidence type="ECO:0000256" key="1">
    <source>
        <dbReference type="SAM" id="Phobius"/>
    </source>
</evidence>
<accession>A0A7W8U852</accession>
<feature type="transmembrane region" description="Helical" evidence="1">
    <location>
        <begin position="67"/>
        <end position="86"/>
    </location>
</feature>
<proteinExistence type="predicted"/>